<name>A0A1B6NYN0_9ZZZZ</name>
<reference evidence="2" key="1">
    <citation type="submission" date="2013-11" db="EMBL/GenBank/DDBJ databases">
        <title>Microbial diversity, functional groups and degradation webs in Northern and Southern Mediterranean and Red Sea marine crude oil polluted sites.</title>
        <authorList>
            <person name="Daffonchio D."/>
            <person name="Mapelli F."/>
            <person name="Ferrer M."/>
            <person name="Richter M."/>
            <person name="Cherif A."/>
            <person name="Malkawi H.I."/>
            <person name="Yakimov M.M."/>
            <person name="Abdel-Fattah Y.R."/>
            <person name="Blaghen M."/>
            <person name="Golyshin P.N."/>
            <person name="Kalogerakis N."/>
            <person name="Boon N."/>
            <person name="Magagnini M."/>
            <person name="Fava F."/>
        </authorList>
    </citation>
    <scope>NUCLEOTIDE SEQUENCE</scope>
</reference>
<feature type="transmembrane region" description="Helical" evidence="1">
    <location>
        <begin position="12"/>
        <end position="38"/>
    </location>
</feature>
<sequence length="45" mass="5192">MFIRIAFDIKFNILIIFEILTDIINILIADMTLIGPWVHGKAFNS</sequence>
<dbReference type="AlphaFoldDB" id="A0A1B6NYN0"/>
<comment type="caution">
    <text evidence="2">The sequence shown here is derived from an EMBL/GenBank/DDBJ whole genome shotgun (WGS) entry which is preliminary data.</text>
</comment>
<evidence type="ECO:0000256" key="1">
    <source>
        <dbReference type="SAM" id="Phobius"/>
    </source>
</evidence>
<organism evidence="2">
    <name type="scientific">marine sediment metagenome</name>
    <dbReference type="NCBI Taxonomy" id="412755"/>
    <lineage>
        <taxon>unclassified sequences</taxon>
        <taxon>metagenomes</taxon>
        <taxon>ecological metagenomes</taxon>
    </lineage>
</organism>
<keyword evidence="1" id="KW-0472">Membrane</keyword>
<keyword evidence="1" id="KW-0812">Transmembrane</keyword>
<protein>
    <submittedName>
        <fullName evidence="2">Uncharacterized protein</fullName>
    </submittedName>
</protein>
<accession>A0A1B6NYN0</accession>
<keyword evidence="1" id="KW-1133">Transmembrane helix</keyword>
<evidence type="ECO:0000313" key="2">
    <source>
        <dbReference type="EMBL" id="KTF08122.1"/>
    </source>
</evidence>
<dbReference type="EMBL" id="AYSL01000142">
    <property type="protein sequence ID" value="KTF08122.1"/>
    <property type="molecule type" value="Genomic_DNA"/>
</dbReference>
<proteinExistence type="predicted"/>
<gene>
    <name evidence="2" type="ORF">MGSAQ_000382</name>
</gene>